<dbReference type="InterPro" id="IPR032675">
    <property type="entry name" value="LRR_dom_sf"/>
</dbReference>
<dbReference type="InterPro" id="IPR053139">
    <property type="entry name" value="Surface_bspA-like"/>
</dbReference>
<dbReference type="AlphaFoldDB" id="R8W1T6"/>
<gene>
    <name evidence="1" type="ORF">HMPREF1526_01725</name>
</gene>
<reference evidence="1 2" key="1">
    <citation type="submission" date="2013-01" db="EMBL/GenBank/DDBJ databases">
        <title>The Genome Sequence of Butyricicoccus pullicaecorum 1.2.</title>
        <authorList>
            <consortium name="The Broad Institute Genome Sequencing Platform"/>
            <person name="Earl A."/>
            <person name="Ward D."/>
            <person name="Feldgarden M."/>
            <person name="Gevers D."/>
            <person name="Van Immerseel F."/>
            <person name="Eeckhaut V."/>
            <person name="Walker B."/>
            <person name="Young S.K."/>
            <person name="Zeng Q."/>
            <person name="Gargeya S."/>
            <person name="Fitzgerald M."/>
            <person name="Haas B."/>
            <person name="Abouelleil A."/>
            <person name="Alvarado L."/>
            <person name="Arachchi H.M."/>
            <person name="Berlin A.M."/>
            <person name="Chapman S.B."/>
            <person name="Dewar J."/>
            <person name="Goldberg J."/>
            <person name="Griggs A."/>
            <person name="Gujja S."/>
            <person name="Hansen M."/>
            <person name="Howarth C."/>
            <person name="Imamovic A."/>
            <person name="Larimer J."/>
            <person name="McCowan C."/>
            <person name="Murphy C."/>
            <person name="Neiman D."/>
            <person name="Pearson M."/>
            <person name="Priest M."/>
            <person name="Roberts A."/>
            <person name="Saif S."/>
            <person name="Shea T."/>
            <person name="Sisk P."/>
            <person name="Sykes S."/>
            <person name="Wortman J."/>
            <person name="Nusbaum C."/>
            <person name="Birren B."/>
        </authorList>
    </citation>
    <scope>NUCLEOTIDE SEQUENCE [LARGE SCALE GENOMIC DNA]</scope>
    <source>
        <strain evidence="1 2">1.2</strain>
    </source>
</reference>
<dbReference type="HOGENOM" id="CLU_651629_0_0_9"/>
<accession>R8W1T6</accession>
<organism evidence="1 2">
    <name type="scientific">Butyricicoccus pullicaecorum 1.2</name>
    <dbReference type="NCBI Taxonomy" id="1203606"/>
    <lineage>
        <taxon>Bacteria</taxon>
        <taxon>Bacillati</taxon>
        <taxon>Bacillota</taxon>
        <taxon>Clostridia</taxon>
        <taxon>Eubacteriales</taxon>
        <taxon>Butyricicoccaceae</taxon>
        <taxon>Butyricicoccus</taxon>
    </lineage>
</organism>
<protein>
    <recommendedName>
        <fullName evidence="3">Leucine-rich repeat domain-containing protein</fullName>
    </recommendedName>
</protein>
<proteinExistence type="predicted"/>
<name>R8W1T6_9FIRM</name>
<dbReference type="Proteomes" id="UP000013981">
    <property type="component" value="Unassembled WGS sequence"/>
</dbReference>
<evidence type="ECO:0000313" key="2">
    <source>
        <dbReference type="Proteomes" id="UP000013981"/>
    </source>
</evidence>
<dbReference type="SUPFAM" id="SSF52058">
    <property type="entry name" value="L domain-like"/>
    <property type="match status" value="1"/>
</dbReference>
<dbReference type="PATRIC" id="fig|1203606.4.peg.1681"/>
<sequence>MNMKPVIIMGHLIIPSGTEQIYPRTYEGNMRIRSVIVPESVKTIGVRAFANCKNLTSITLCEGIETIESNAFTGCTKLKSIQLPASIKQITGWAFYDSGLQKPVLSADGRILVCCPQAAAGTEYSVPKSVREIEMQAFVELHNLQRVILPEGLQVIRERAFIACGFESVSLPKSIKHIEAGAFYDCEKLKDVTGLQKSDPVEYADEFWRIQGKRLTMPCGTDQPQIRHWDESEFQSIARRCAEADASAMYQMKEYFYHKSLQYPDVIFYARAANFWLYRAYQYGNQEAKMFLAKWVDAHPGQRLRTVRLSNSLGGTLQGYLLNAMGFLDFEEEREYTLHCVDKEGLVLVDSYESEDGPDEDGYGSEIYYDWWFVDDCLNFIPGAPILHSYSSNDMRSKSAEQKLSDIHEQTVKLRKRKIVE</sequence>
<dbReference type="PANTHER" id="PTHR45661:SF3">
    <property type="entry name" value="IG-LIKE DOMAIN-CONTAINING PROTEIN"/>
    <property type="match status" value="1"/>
</dbReference>
<dbReference type="Gene3D" id="3.80.10.10">
    <property type="entry name" value="Ribonuclease Inhibitor"/>
    <property type="match status" value="2"/>
</dbReference>
<dbReference type="PANTHER" id="PTHR45661">
    <property type="entry name" value="SURFACE ANTIGEN"/>
    <property type="match status" value="1"/>
</dbReference>
<comment type="caution">
    <text evidence="1">The sequence shown here is derived from an EMBL/GenBank/DDBJ whole genome shotgun (WGS) entry which is preliminary data.</text>
</comment>
<evidence type="ECO:0000313" key="1">
    <source>
        <dbReference type="EMBL" id="EOQ38684.1"/>
    </source>
</evidence>
<dbReference type="eggNOG" id="COG3209">
    <property type="taxonomic scope" value="Bacteria"/>
</dbReference>
<dbReference type="EMBL" id="AQOB01000004">
    <property type="protein sequence ID" value="EOQ38684.1"/>
    <property type="molecule type" value="Genomic_DNA"/>
</dbReference>
<dbReference type="Pfam" id="PF13306">
    <property type="entry name" value="LRR_5"/>
    <property type="match status" value="2"/>
</dbReference>
<dbReference type="InterPro" id="IPR026906">
    <property type="entry name" value="LRR_5"/>
</dbReference>
<keyword evidence="2" id="KW-1185">Reference proteome</keyword>
<evidence type="ECO:0008006" key="3">
    <source>
        <dbReference type="Google" id="ProtNLM"/>
    </source>
</evidence>
<dbReference type="OrthoDB" id="9805284at2"/>